<dbReference type="GO" id="GO:0005524">
    <property type="term" value="F:ATP binding"/>
    <property type="evidence" value="ECO:0007669"/>
    <property type="project" value="InterPro"/>
</dbReference>
<keyword evidence="3" id="KW-1185">Reference proteome</keyword>
<keyword evidence="2" id="KW-0808">Transferase</keyword>
<dbReference type="Proteomes" id="UP000315783">
    <property type="component" value="Unassembled WGS sequence"/>
</dbReference>
<dbReference type="SUPFAM" id="SSF56112">
    <property type="entry name" value="Protein kinase-like (PK-like)"/>
    <property type="match status" value="1"/>
</dbReference>
<dbReference type="GO" id="GO:0004672">
    <property type="term" value="F:protein kinase activity"/>
    <property type="evidence" value="ECO:0007669"/>
    <property type="project" value="InterPro"/>
</dbReference>
<organism evidence="2 3">
    <name type="scientific">Cordyceps javanica</name>
    <dbReference type="NCBI Taxonomy" id="43265"/>
    <lineage>
        <taxon>Eukaryota</taxon>
        <taxon>Fungi</taxon>
        <taxon>Dikarya</taxon>
        <taxon>Ascomycota</taxon>
        <taxon>Pezizomycotina</taxon>
        <taxon>Sordariomycetes</taxon>
        <taxon>Hypocreomycetidae</taxon>
        <taxon>Hypocreales</taxon>
        <taxon>Cordycipitaceae</taxon>
        <taxon>Cordyceps</taxon>
    </lineage>
</organism>
<reference evidence="2 3" key="1">
    <citation type="journal article" date="2019" name="Appl. Microbiol. Biotechnol.">
        <title>Genome sequence of Isaria javanica and comparative genome analysis insights into family S53 peptidase evolution in fungal entomopathogens.</title>
        <authorList>
            <person name="Lin R."/>
            <person name="Zhang X."/>
            <person name="Xin B."/>
            <person name="Zou M."/>
            <person name="Gao Y."/>
            <person name="Qin F."/>
            <person name="Hu Q."/>
            <person name="Xie B."/>
            <person name="Cheng X."/>
        </authorList>
    </citation>
    <scope>NUCLEOTIDE SEQUENCE [LARGE SCALE GENOMIC DNA]</scope>
    <source>
        <strain evidence="2 3">IJ1G</strain>
    </source>
</reference>
<dbReference type="InterPro" id="IPR011009">
    <property type="entry name" value="Kinase-like_dom_sf"/>
</dbReference>
<evidence type="ECO:0000313" key="3">
    <source>
        <dbReference type="Proteomes" id="UP000315783"/>
    </source>
</evidence>
<evidence type="ECO:0000259" key="1">
    <source>
        <dbReference type="PROSITE" id="PS50011"/>
    </source>
</evidence>
<proteinExistence type="predicted"/>
<protein>
    <submittedName>
        <fullName evidence="2">Protein kinase-like domain</fullName>
    </submittedName>
</protein>
<dbReference type="STRING" id="43265.A0A545UKF0"/>
<accession>A0A545UKF0</accession>
<feature type="domain" description="Protein kinase" evidence="1">
    <location>
        <begin position="131"/>
        <end position="455"/>
    </location>
</feature>
<keyword evidence="2" id="KW-0418">Kinase</keyword>
<name>A0A545UKF0_9HYPO</name>
<dbReference type="Gene3D" id="1.10.510.10">
    <property type="entry name" value="Transferase(Phosphotransferase) domain 1"/>
    <property type="match status" value="1"/>
</dbReference>
<dbReference type="AlphaFoldDB" id="A0A545UKF0"/>
<sequence length="455" mass="52439">MDAPPLYISQYSGTRTDPLFLATSSLVTTSCCSRASSSIVIRKLGHFMTYYLPASVSLVYFPTGLYITSQRTAHTVESMSVTFGPLRRRPLYEAYRQFTHGGNYWPDLYLLERWNQQIQPVVYRGEVYNGYELLRRVGTWCWLTKDLITRSREFLTIKFLPRDGNGELDIFRYITKHCRSPFVSTLRDSFTIPHHLSKSTSAYTKDFRQIFFQALVYPATETCLGRCADVTENHDNNPDIPFTLQRRQTYIRQVVEGLCDLHRIGVVHDIHLGNVALALPSDKHLEDLLERPPLEHEILLKSGEPPPPWMPCRSTEPEDIGFTPSGVRLIDFGYSIIPERGASYAADKFPKGTWPPPELLAGQRGTDRPFKADSWYLADMPHFAYRLLGCDDEGLLDEYRISIEMLEQGKDEFFQELPEEIRSKYLPILLGLLKFDPKERLSVPEVLRRIRNLEV</sequence>
<comment type="caution">
    <text evidence="2">The sequence shown here is derived from an EMBL/GenBank/DDBJ whole genome shotgun (WGS) entry which is preliminary data.</text>
</comment>
<gene>
    <name evidence="2" type="ORF">IF1G_11394</name>
</gene>
<dbReference type="PROSITE" id="PS50011">
    <property type="entry name" value="PROTEIN_KINASE_DOM"/>
    <property type="match status" value="1"/>
</dbReference>
<dbReference type="EMBL" id="SPUK01000054">
    <property type="protein sequence ID" value="TQV89941.1"/>
    <property type="molecule type" value="Genomic_DNA"/>
</dbReference>
<dbReference type="InterPro" id="IPR000719">
    <property type="entry name" value="Prot_kinase_dom"/>
</dbReference>
<dbReference type="SMART" id="SM00220">
    <property type="entry name" value="S_TKc"/>
    <property type="match status" value="1"/>
</dbReference>
<evidence type="ECO:0000313" key="2">
    <source>
        <dbReference type="EMBL" id="TQV89941.1"/>
    </source>
</evidence>